<dbReference type="CDD" id="cd01949">
    <property type="entry name" value="GGDEF"/>
    <property type="match status" value="1"/>
</dbReference>
<organism evidence="3 4">
    <name type="scientific">Methylorubrum salsuginis</name>
    <dbReference type="NCBI Taxonomy" id="414703"/>
    <lineage>
        <taxon>Bacteria</taxon>
        <taxon>Pseudomonadati</taxon>
        <taxon>Pseudomonadota</taxon>
        <taxon>Alphaproteobacteria</taxon>
        <taxon>Hyphomicrobiales</taxon>
        <taxon>Methylobacteriaceae</taxon>
        <taxon>Methylorubrum</taxon>
    </lineage>
</organism>
<reference evidence="4" key="1">
    <citation type="submission" date="2016-10" db="EMBL/GenBank/DDBJ databases">
        <authorList>
            <person name="Varghese N."/>
            <person name="Submissions S."/>
        </authorList>
    </citation>
    <scope>NUCLEOTIDE SEQUENCE [LARGE SCALE GENOMIC DNA]</scope>
    <source>
        <strain evidence="4">CGMCC 1.6474</strain>
    </source>
</reference>
<accession>A0A1I3ZS01</accession>
<keyword evidence="4" id="KW-1185">Reference proteome</keyword>
<feature type="transmembrane region" description="Helical" evidence="1">
    <location>
        <begin position="12"/>
        <end position="32"/>
    </location>
</feature>
<gene>
    <name evidence="3" type="ORF">SAMN04488125_10250</name>
</gene>
<dbReference type="PANTHER" id="PTHR44757">
    <property type="entry name" value="DIGUANYLATE CYCLASE DGCP"/>
    <property type="match status" value="1"/>
</dbReference>
<protein>
    <submittedName>
        <fullName evidence="3">Diguanylate cyclase (GGDEF) domain-containing protein</fullName>
    </submittedName>
</protein>
<dbReference type="Gene3D" id="3.30.70.270">
    <property type="match status" value="1"/>
</dbReference>
<dbReference type="CDD" id="cd19410">
    <property type="entry name" value="HK9-like_sensor"/>
    <property type="match status" value="1"/>
</dbReference>
<dbReference type="SMART" id="SM00267">
    <property type="entry name" value="GGDEF"/>
    <property type="match status" value="1"/>
</dbReference>
<keyword evidence="1" id="KW-0472">Membrane</keyword>
<dbReference type="InterPro" id="IPR052155">
    <property type="entry name" value="Biofilm_reg_signaling"/>
</dbReference>
<dbReference type="RefSeq" id="WP_165616383.1">
    <property type="nucleotide sequence ID" value="NZ_FOSV01000002.1"/>
</dbReference>
<dbReference type="InterPro" id="IPR043128">
    <property type="entry name" value="Rev_trsase/Diguanyl_cyclase"/>
</dbReference>
<evidence type="ECO:0000313" key="3">
    <source>
        <dbReference type="EMBL" id="SFK46461.1"/>
    </source>
</evidence>
<dbReference type="SUPFAM" id="SSF55073">
    <property type="entry name" value="Nucleotide cyclase"/>
    <property type="match status" value="1"/>
</dbReference>
<feature type="transmembrane region" description="Helical" evidence="1">
    <location>
        <begin position="187"/>
        <end position="209"/>
    </location>
</feature>
<dbReference type="EMBL" id="FOSV01000002">
    <property type="protein sequence ID" value="SFK46461.1"/>
    <property type="molecule type" value="Genomic_DNA"/>
</dbReference>
<name>A0A1I3ZS01_9HYPH</name>
<dbReference type="Pfam" id="PF00990">
    <property type="entry name" value="GGDEF"/>
    <property type="match status" value="1"/>
</dbReference>
<evidence type="ECO:0000313" key="4">
    <source>
        <dbReference type="Proteomes" id="UP000198804"/>
    </source>
</evidence>
<dbReference type="PANTHER" id="PTHR44757:SF2">
    <property type="entry name" value="BIOFILM ARCHITECTURE MAINTENANCE PROTEIN MBAA"/>
    <property type="match status" value="1"/>
</dbReference>
<evidence type="ECO:0000259" key="2">
    <source>
        <dbReference type="PROSITE" id="PS50887"/>
    </source>
</evidence>
<dbReference type="NCBIfam" id="TIGR00254">
    <property type="entry name" value="GGDEF"/>
    <property type="match status" value="1"/>
</dbReference>
<dbReference type="InterPro" id="IPR007891">
    <property type="entry name" value="CHASE3"/>
</dbReference>
<dbReference type="STRING" id="414703.SAMN04488125_10250"/>
<sequence length="392" mass="42543">MKRKFIRYVETKIVLVAILVAGLCVGTGYGIYRHLSAVQADTEAQIASNLRARHLIQALMLIQDAETGQRGFLLTGRDAYLQPYLEALSRIDQGLATLQRDYADADAARSVTAAIDQGAHAKFAELRQTIELRRRLGLEAALPVVLQDTGKRLMDRIRADINQLLEVEQATIDRSALRQSAAARHTVHLWAVAAAVMLLPAGCCLILAYREVRQGRREGARLAHASSHDALTGILNRRALLARLDEALARRPQEVGLLYLDLNGFKAINDDLGHAVGDRLLVEVARRLEGTLRPLDAVARLGGDEFVVLVEACTSPRLLGALAARVESALGTIRLTERDEARIGASVGTAWSSLDGTSAEALLEAADAAMYRRKTQARPASSSAARARLSVA</sequence>
<dbReference type="Pfam" id="PF05227">
    <property type="entry name" value="CHASE3"/>
    <property type="match status" value="1"/>
</dbReference>
<dbReference type="InterPro" id="IPR000160">
    <property type="entry name" value="GGDEF_dom"/>
</dbReference>
<keyword evidence="1" id="KW-0812">Transmembrane</keyword>
<evidence type="ECO:0000256" key="1">
    <source>
        <dbReference type="SAM" id="Phobius"/>
    </source>
</evidence>
<dbReference type="AlphaFoldDB" id="A0A1I3ZS01"/>
<dbReference type="Proteomes" id="UP000198804">
    <property type="component" value="Unassembled WGS sequence"/>
</dbReference>
<dbReference type="PROSITE" id="PS50887">
    <property type="entry name" value="GGDEF"/>
    <property type="match status" value="1"/>
</dbReference>
<keyword evidence="1" id="KW-1133">Transmembrane helix</keyword>
<proteinExistence type="predicted"/>
<dbReference type="InterPro" id="IPR029787">
    <property type="entry name" value="Nucleotide_cyclase"/>
</dbReference>
<feature type="domain" description="GGDEF" evidence="2">
    <location>
        <begin position="253"/>
        <end position="386"/>
    </location>
</feature>